<organism evidence="1 2">
    <name type="scientific">Melastoma candidum</name>
    <dbReference type="NCBI Taxonomy" id="119954"/>
    <lineage>
        <taxon>Eukaryota</taxon>
        <taxon>Viridiplantae</taxon>
        <taxon>Streptophyta</taxon>
        <taxon>Embryophyta</taxon>
        <taxon>Tracheophyta</taxon>
        <taxon>Spermatophyta</taxon>
        <taxon>Magnoliopsida</taxon>
        <taxon>eudicotyledons</taxon>
        <taxon>Gunneridae</taxon>
        <taxon>Pentapetalae</taxon>
        <taxon>rosids</taxon>
        <taxon>malvids</taxon>
        <taxon>Myrtales</taxon>
        <taxon>Melastomataceae</taxon>
        <taxon>Melastomatoideae</taxon>
        <taxon>Melastomateae</taxon>
        <taxon>Melastoma</taxon>
    </lineage>
</organism>
<dbReference type="Proteomes" id="UP001057402">
    <property type="component" value="Chromosome 1"/>
</dbReference>
<keyword evidence="2" id="KW-1185">Reference proteome</keyword>
<gene>
    <name evidence="1" type="ORF">MLD38_001467</name>
</gene>
<sequence>MEGEGRDGNLFNLKFRLSDGSDLGPRQYNPSITVAALKEDIVAQWSPERENGPSTVDQVKLIHAGRILQDRTTLAGSRLVAGEQSGGVITMHLIIRPPGLARSSETSENESSKQPRCSCSIL</sequence>
<comment type="caution">
    <text evidence="1">The sequence shown here is derived from an EMBL/GenBank/DDBJ whole genome shotgun (WGS) entry which is preliminary data.</text>
</comment>
<dbReference type="EMBL" id="CM042880">
    <property type="protein sequence ID" value="KAI4389219.1"/>
    <property type="molecule type" value="Genomic_DNA"/>
</dbReference>
<evidence type="ECO:0000313" key="1">
    <source>
        <dbReference type="EMBL" id="KAI4389219.1"/>
    </source>
</evidence>
<accession>A0ACB9SDF1</accession>
<evidence type="ECO:0000313" key="2">
    <source>
        <dbReference type="Proteomes" id="UP001057402"/>
    </source>
</evidence>
<proteinExistence type="predicted"/>
<reference evidence="2" key="1">
    <citation type="journal article" date="2023" name="Front. Plant Sci.">
        <title>Chromosomal-level genome assembly of Melastoma candidum provides insights into trichome evolution.</title>
        <authorList>
            <person name="Zhong Y."/>
            <person name="Wu W."/>
            <person name="Sun C."/>
            <person name="Zou P."/>
            <person name="Liu Y."/>
            <person name="Dai S."/>
            <person name="Zhou R."/>
        </authorList>
    </citation>
    <scope>NUCLEOTIDE SEQUENCE [LARGE SCALE GENOMIC DNA]</scope>
</reference>
<protein>
    <submittedName>
        <fullName evidence="1">Uncharacterized protein</fullName>
    </submittedName>
</protein>
<name>A0ACB9SDF1_9MYRT</name>